<evidence type="ECO:0000256" key="5">
    <source>
        <dbReference type="ARBA" id="ARBA00022747"/>
    </source>
</evidence>
<dbReference type="Pfam" id="PF00145">
    <property type="entry name" value="DNA_methylase"/>
    <property type="match status" value="1"/>
</dbReference>
<dbReference type="EC" id="2.1.1.37" evidence="1"/>
<evidence type="ECO:0000256" key="3">
    <source>
        <dbReference type="ARBA" id="ARBA00022679"/>
    </source>
</evidence>
<feature type="region of interest" description="Disordered" evidence="7">
    <location>
        <begin position="188"/>
        <end position="249"/>
    </location>
</feature>
<evidence type="ECO:0000256" key="1">
    <source>
        <dbReference type="ARBA" id="ARBA00011975"/>
    </source>
</evidence>
<dbReference type="RefSeq" id="WP_212643405.1">
    <property type="nucleotide sequence ID" value="NZ_CP074132.1"/>
</dbReference>
<comment type="similarity">
    <text evidence="6">Belongs to the class I-like SAM-binding methyltransferase superfamily. C5-methyltransferase family.</text>
</comment>
<evidence type="ECO:0000313" key="8">
    <source>
        <dbReference type="EMBL" id="QUX30655.1"/>
    </source>
</evidence>
<sequence>MTATLPPHQLAAPGSTTVTIGSLCTGYAGLDMGVAAALNGNARLLWTADNDPHVTRLLTHRLPDAPNLGNLATVRWTRVEPPQVLTAGFPCQDVSAAGRGAGIEKGTRSGVWHHVMDAVRHLRPRLLVLENVAALRWKGRGLDRVLADLARAGYDASWCCVRACDIGACHRRERVFVVAHPVRQRRSPGLLRSASAHATETSGAGRRCAVPPAPHPRVRTHPHCAHQEPHPGVSAAHTPGQRRHQRQSWAEGFTRAPHTALRGHRYPHQRPHPEAAAVPFAYAWGAYEPAIQRWEKVLGRAAPPPTEPGNRGQPRLSAALVEWMMGLPEGWVTDPGLALPRTAQLQALGNGVVPQQARAAVRHLLTETALTEAEPGGEGCR</sequence>
<organism evidence="8 9">
    <name type="scientific">Nocardiopsis akebiae</name>
    <dbReference type="NCBI Taxonomy" id="2831968"/>
    <lineage>
        <taxon>Bacteria</taxon>
        <taxon>Bacillati</taxon>
        <taxon>Actinomycetota</taxon>
        <taxon>Actinomycetes</taxon>
        <taxon>Streptosporangiales</taxon>
        <taxon>Nocardiopsidaceae</taxon>
        <taxon>Nocardiopsis</taxon>
    </lineage>
</organism>
<dbReference type="InterPro" id="IPR001525">
    <property type="entry name" value="C5_MeTfrase"/>
</dbReference>
<dbReference type="Proteomes" id="UP000678016">
    <property type="component" value="Chromosome"/>
</dbReference>
<dbReference type="Gene3D" id="3.40.50.150">
    <property type="entry name" value="Vaccinia Virus protein VP39"/>
    <property type="match status" value="1"/>
</dbReference>
<evidence type="ECO:0000256" key="2">
    <source>
        <dbReference type="ARBA" id="ARBA00022603"/>
    </source>
</evidence>
<evidence type="ECO:0000256" key="6">
    <source>
        <dbReference type="PROSITE-ProRule" id="PRU01016"/>
    </source>
</evidence>
<accession>A0ABX8C9X0</accession>
<dbReference type="EMBL" id="CP074132">
    <property type="protein sequence ID" value="QUX30655.1"/>
    <property type="molecule type" value="Genomic_DNA"/>
</dbReference>
<dbReference type="GO" id="GO:0032259">
    <property type="term" value="P:methylation"/>
    <property type="evidence" value="ECO:0007669"/>
    <property type="project" value="UniProtKB-KW"/>
</dbReference>
<dbReference type="InterPro" id="IPR029063">
    <property type="entry name" value="SAM-dependent_MTases_sf"/>
</dbReference>
<dbReference type="PRINTS" id="PR00105">
    <property type="entry name" value="C5METTRFRASE"/>
</dbReference>
<keyword evidence="3 6" id="KW-0808">Transferase</keyword>
<dbReference type="PANTHER" id="PTHR10629">
    <property type="entry name" value="CYTOSINE-SPECIFIC METHYLTRANSFERASE"/>
    <property type="match status" value="1"/>
</dbReference>
<dbReference type="PROSITE" id="PS51679">
    <property type="entry name" value="SAM_MT_C5"/>
    <property type="match status" value="1"/>
</dbReference>
<gene>
    <name evidence="8" type="ORF">KGD83_09210</name>
</gene>
<reference evidence="9" key="1">
    <citation type="submission" date="2021-05" db="EMBL/GenBank/DDBJ databases">
        <title>Direct Submission.</title>
        <authorList>
            <person name="Li K."/>
            <person name="Gao J."/>
        </authorList>
    </citation>
    <scope>NUCLEOTIDE SEQUENCE [LARGE SCALE GENOMIC DNA]</scope>
    <source>
        <strain evidence="9">HDS12</strain>
    </source>
</reference>
<evidence type="ECO:0000256" key="7">
    <source>
        <dbReference type="SAM" id="MobiDB-lite"/>
    </source>
</evidence>
<feature type="active site" evidence="6">
    <location>
        <position position="91"/>
    </location>
</feature>
<dbReference type="GO" id="GO:0008168">
    <property type="term" value="F:methyltransferase activity"/>
    <property type="evidence" value="ECO:0007669"/>
    <property type="project" value="UniProtKB-KW"/>
</dbReference>
<keyword evidence="4 6" id="KW-0949">S-adenosyl-L-methionine</keyword>
<evidence type="ECO:0000256" key="4">
    <source>
        <dbReference type="ARBA" id="ARBA00022691"/>
    </source>
</evidence>
<dbReference type="InterPro" id="IPR050390">
    <property type="entry name" value="C5-Methyltransferase"/>
</dbReference>
<name>A0ABX8C9X0_9ACTN</name>
<protein>
    <recommendedName>
        <fullName evidence="1">DNA (cytosine-5-)-methyltransferase</fullName>
        <ecNumber evidence="1">2.1.1.37</ecNumber>
    </recommendedName>
</protein>
<proteinExistence type="inferred from homology"/>
<evidence type="ECO:0000313" key="9">
    <source>
        <dbReference type="Proteomes" id="UP000678016"/>
    </source>
</evidence>
<keyword evidence="9" id="KW-1185">Reference proteome</keyword>
<dbReference type="SUPFAM" id="SSF53335">
    <property type="entry name" value="S-adenosyl-L-methionine-dependent methyltransferases"/>
    <property type="match status" value="1"/>
</dbReference>
<keyword evidence="2 6" id="KW-0489">Methyltransferase</keyword>
<keyword evidence="5" id="KW-0680">Restriction system</keyword>
<dbReference type="PANTHER" id="PTHR10629:SF52">
    <property type="entry name" value="DNA (CYTOSINE-5)-METHYLTRANSFERASE 1"/>
    <property type="match status" value="1"/>
</dbReference>